<evidence type="ECO:0000313" key="7">
    <source>
        <dbReference type="EnsemblPlants" id="AUR62005372-RA:cds"/>
    </source>
</evidence>
<feature type="region of interest" description="Disordered" evidence="5">
    <location>
        <begin position="299"/>
        <end position="320"/>
    </location>
</feature>
<keyword evidence="2" id="KW-0645">Protease</keyword>
<dbReference type="GO" id="GO:0016926">
    <property type="term" value="P:protein desumoylation"/>
    <property type="evidence" value="ECO:0007669"/>
    <property type="project" value="UniProtKB-ARBA"/>
</dbReference>
<protein>
    <recommendedName>
        <fullName evidence="6">Ubiquitin-like protease family profile domain-containing protein</fullName>
    </recommendedName>
</protein>
<dbReference type="InterPro" id="IPR038765">
    <property type="entry name" value="Papain-like_cys_pep_sf"/>
</dbReference>
<dbReference type="OMA" id="DECQILK"/>
<reference evidence="7" key="2">
    <citation type="submission" date="2021-03" db="UniProtKB">
        <authorList>
            <consortium name="EnsemblPlants"/>
        </authorList>
    </citation>
    <scope>IDENTIFICATION</scope>
</reference>
<dbReference type="InterPro" id="IPR003653">
    <property type="entry name" value="Peptidase_C48_C"/>
</dbReference>
<reference evidence="7" key="1">
    <citation type="journal article" date="2017" name="Nature">
        <title>The genome of Chenopodium quinoa.</title>
        <authorList>
            <person name="Jarvis D.E."/>
            <person name="Ho Y.S."/>
            <person name="Lightfoot D.J."/>
            <person name="Schmoeckel S.M."/>
            <person name="Li B."/>
            <person name="Borm T.J.A."/>
            <person name="Ohyanagi H."/>
            <person name="Mineta K."/>
            <person name="Michell C.T."/>
            <person name="Saber N."/>
            <person name="Kharbatia N.M."/>
            <person name="Rupper R.R."/>
            <person name="Sharp A.R."/>
            <person name="Dally N."/>
            <person name="Boughton B.A."/>
            <person name="Woo Y.H."/>
            <person name="Gao G."/>
            <person name="Schijlen E.G.W.M."/>
            <person name="Guo X."/>
            <person name="Momin A.A."/>
            <person name="Negrao S."/>
            <person name="Al-Babili S."/>
            <person name="Gehring C."/>
            <person name="Roessner U."/>
            <person name="Jung C."/>
            <person name="Murphy K."/>
            <person name="Arold S.T."/>
            <person name="Gojobori T."/>
            <person name="van der Linden C.G."/>
            <person name="van Loo E.N."/>
            <person name="Jellen E.N."/>
            <person name="Maughan P.J."/>
            <person name="Tester M."/>
        </authorList>
    </citation>
    <scope>NUCLEOTIDE SEQUENCE [LARGE SCALE GENOMIC DNA]</scope>
    <source>
        <strain evidence="7">cv. PI 614886</strain>
    </source>
</reference>
<feature type="region of interest" description="Disordered" evidence="5">
    <location>
        <begin position="1"/>
        <end position="89"/>
    </location>
</feature>
<keyword evidence="4" id="KW-0788">Thiol protease</keyword>
<evidence type="ECO:0000256" key="4">
    <source>
        <dbReference type="ARBA" id="ARBA00022807"/>
    </source>
</evidence>
<evidence type="ECO:0000259" key="6">
    <source>
        <dbReference type="PROSITE" id="PS50600"/>
    </source>
</evidence>
<dbReference type="Pfam" id="PF02902">
    <property type="entry name" value="Peptidase_C48"/>
    <property type="match status" value="2"/>
</dbReference>
<evidence type="ECO:0000313" key="8">
    <source>
        <dbReference type="Proteomes" id="UP000596660"/>
    </source>
</evidence>
<feature type="domain" description="Ubiquitin-like protease family profile" evidence="6">
    <location>
        <begin position="327"/>
        <end position="466"/>
    </location>
</feature>
<keyword evidence="3" id="KW-0378">Hydrolase</keyword>
<evidence type="ECO:0000256" key="1">
    <source>
        <dbReference type="ARBA" id="ARBA00005234"/>
    </source>
</evidence>
<feature type="compositionally biased region" description="Polar residues" evidence="5">
    <location>
        <begin position="143"/>
        <end position="159"/>
    </location>
</feature>
<comment type="similarity">
    <text evidence="1">Belongs to the peptidase C48 family.</text>
</comment>
<organism evidence="7 8">
    <name type="scientific">Chenopodium quinoa</name>
    <name type="common">Quinoa</name>
    <dbReference type="NCBI Taxonomy" id="63459"/>
    <lineage>
        <taxon>Eukaryota</taxon>
        <taxon>Viridiplantae</taxon>
        <taxon>Streptophyta</taxon>
        <taxon>Embryophyta</taxon>
        <taxon>Tracheophyta</taxon>
        <taxon>Spermatophyta</taxon>
        <taxon>Magnoliopsida</taxon>
        <taxon>eudicotyledons</taxon>
        <taxon>Gunneridae</taxon>
        <taxon>Pentapetalae</taxon>
        <taxon>Caryophyllales</taxon>
        <taxon>Chenopodiaceae</taxon>
        <taxon>Chenopodioideae</taxon>
        <taxon>Atripliceae</taxon>
        <taxon>Chenopodium</taxon>
    </lineage>
</organism>
<evidence type="ECO:0000256" key="3">
    <source>
        <dbReference type="ARBA" id="ARBA00022801"/>
    </source>
</evidence>
<sequence>MEVGEKPASEATDTAVAVNSGEKTQPLKLNFAELFGDDHDEPTPEIEVVATEKRRKNREKERKLVNDDPHPANSHGGDDFSSMSDIELRSAIERQTKNLALAGKLPDKGEKLKAKLKCLEEELQRRELRQKEVANGFEKPMHSESSSNNGFSDGSMQEAPSSQCSIFATCLLKTLDNPKVEQNTSNQASSAFVREISCLNPCDKSKRKSTVKLPQGKRAKPGPSAKEFYAWKPKDQSPRNGVKNGKQAGRVSSFGSLPLLNEKTADTNNNEDSQALNTNGSIKDKAVVLVDEEAPELIEKKQKANDLPSTPNDGKIYYPSREDPESLEIFRSELKCLEPEECLTSTIMNFYIRFLQELYCSTDSSQHNFYFFNTYFYSKLQEAVAYQLKEVDAVSMSVEYRSSKSSCLLINEWRILNKDVDLVNIPIPQRIWQRLPRRIENKYIVVPRQTNDYDCGLFVLYYMEQFIREAPKRLTRQLSTMFGKHWFKPQEASSLRGKIKKILQEEFNEEPKQDSWTWEPVCLPVNAETTKSIDRAEIS</sequence>
<feature type="compositionally biased region" description="Polar residues" evidence="5">
    <location>
        <begin position="266"/>
        <end position="278"/>
    </location>
</feature>
<feature type="region of interest" description="Disordered" evidence="5">
    <location>
        <begin position="133"/>
        <end position="159"/>
    </location>
</feature>
<dbReference type="PANTHER" id="PTHR46915">
    <property type="entry name" value="UBIQUITIN-LIKE PROTEASE 4-RELATED"/>
    <property type="match status" value="1"/>
</dbReference>
<dbReference type="EnsemblPlants" id="AUR62005372-RA">
    <property type="protein sequence ID" value="AUR62005372-RA:cds"/>
    <property type="gene ID" value="AUR62005372"/>
</dbReference>
<evidence type="ECO:0000256" key="5">
    <source>
        <dbReference type="SAM" id="MobiDB-lite"/>
    </source>
</evidence>
<feature type="region of interest" description="Disordered" evidence="5">
    <location>
        <begin position="205"/>
        <end position="278"/>
    </location>
</feature>
<feature type="compositionally biased region" description="Basic and acidic residues" evidence="5">
    <location>
        <begin position="58"/>
        <end position="70"/>
    </location>
</feature>
<proteinExistence type="inferred from homology"/>
<accession>A0A803L0I4</accession>
<dbReference type="PROSITE" id="PS50600">
    <property type="entry name" value="ULP_PROTEASE"/>
    <property type="match status" value="1"/>
</dbReference>
<name>A0A803L0I4_CHEQI</name>
<dbReference type="Gramene" id="AUR62005372-RA">
    <property type="protein sequence ID" value="AUR62005372-RA:cds"/>
    <property type="gene ID" value="AUR62005372"/>
</dbReference>
<dbReference type="GO" id="GO:0006508">
    <property type="term" value="P:proteolysis"/>
    <property type="evidence" value="ECO:0007669"/>
    <property type="project" value="UniProtKB-KW"/>
</dbReference>
<dbReference type="AlphaFoldDB" id="A0A803L0I4"/>
<dbReference type="SUPFAM" id="SSF54001">
    <property type="entry name" value="Cysteine proteinases"/>
    <property type="match status" value="1"/>
</dbReference>
<dbReference type="PANTHER" id="PTHR46915:SF2">
    <property type="entry name" value="UBIQUITIN-LIKE PROTEASE 4"/>
    <property type="match status" value="1"/>
</dbReference>
<dbReference type="GO" id="GO:0008234">
    <property type="term" value="F:cysteine-type peptidase activity"/>
    <property type="evidence" value="ECO:0007669"/>
    <property type="project" value="UniProtKB-KW"/>
</dbReference>
<evidence type="ECO:0000256" key="2">
    <source>
        <dbReference type="ARBA" id="ARBA00022670"/>
    </source>
</evidence>
<feature type="compositionally biased region" description="Basic residues" evidence="5">
    <location>
        <begin position="205"/>
        <end position="220"/>
    </location>
</feature>
<dbReference type="Proteomes" id="UP000596660">
    <property type="component" value="Unplaced"/>
</dbReference>
<dbReference type="Gene3D" id="1.10.418.20">
    <property type="match status" value="1"/>
</dbReference>
<keyword evidence="8" id="KW-1185">Reference proteome</keyword>